<dbReference type="Proteomes" id="UP001201262">
    <property type="component" value="Unassembled WGS sequence"/>
</dbReference>
<feature type="compositionally biased region" description="Polar residues" evidence="1">
    <location>
        <begin position="118"/>
        <end position="145"/>
    </location>
</feature>
<dbReference type="GeneID" id="70250594"/>
<reference evidence="2" key="1">
    <citation type="submission" date="2021-12" db="EMBL/GenBank/DDBJ databases">
        <title>Convergent genome expansion in fungi linked to evolution of root-endophyte symbiosis.</title>
        <authorList>
            <consortium name="DOE Joint Genome Institute"/>
            <person name="Ke Y.-H."/>
            <person name="Bonito G."/>
            <person name="Liao H.-L."/>
            <person name="Looney B."/>
            <person name="Rojas-Flechas A."/>
            <person name="Nash J."/>
            <person name="Hameed K."/>
            <person name="Schadt C."/>
            <person name="Martin F."/>
            <person name="Crous P.W."/>
            <person name="Miettinen O."/>
            <person name="Magnuson J.K."/>
            <person name="Labbe J."/>
            <person name="Jacobson D."/>
            <person name="Doktycz M.J."/>
            <person name="Veneault-Fourrey C."/>
            <person name="Kuo A."/>
            <person name="Mondo S."/>
            <person name="Calhoun S."/>
            <person name="Riley R."/>
            <person name="Ohm R."/>
            <person name="LaButti K."/>
            <person name="Andreopoulos B."/>
            <person name="Pangilinan J."/>
            <person name="Nolan M."/>
            <person name="Tritt A."/>
            <person name="Clum A."/>
            <person name="Lipzen A."/>
            <person name="Daum C."/>
            <person name="Barry K."/>
            <person name="Grigoriev I.V."/>
            <person name="Vilgalys R."/>
        </authorList>
    </citation>
    <scope>NUCLEOTIDE SEQUENCE</scope>
    <source>
        <strain evidence="2">PMI_201</strain>
    </source>
</reference>
<feature type="compositionally biased region" description="Polar residues" evidence="1">
    <location>
        <begin position="1"/>
        <end position="10"/>
    </location>
</feature>
<feature type="region of interest" description="Disordered" evidence="1">
    <location>
        <begin position="1"/>
        <end position="85"/>
    </location>
</feature>
<proteinExistence type="predicted"/>
<comment type="caution">
    <text evidence="2">The sequence shown here is derived from an EMBL/GenBank/DDBJ whole genome shotgun (WGS) entry which is preliminary data.</text>
</comment>
<sequence>MSTTRGQGSKKSSEKMSKTLSPSPPRSNAPSKTSGRKKKRGFKKKRNPTVHAELQKAHESQPSKPSEEQPQIPDESSSVAPAQVDAKPVAEVALKRYPQFGNLAYELYLRPPYSYSQWTTVYSPPNAGSSSVSMQKNAKSPSRSSGPRIHPQFGSLDFDLHVRPPSAIIQSELPSESSMPKVVDSSLKNDNMPEVSNLEDNTYPTVEAQQGDEHWQSEQYTPTTEPPPYDHGGYSGYPDYEEYGYNSYKHEHYDYESQEHTWQWNDYYHWPQYGQPYQNYMYTYPAPSLVYWNQFPVNGAPYYGHSSQQSYSSRTSRISTLSALASEFRPRIQKS</sequence>
<dbReference type="AlphaFoldDB" id="A0AAD4KV69"/>
<protein>
    <submittedName>
        <fullName evidence="2">Uncharacterized protein</fullName>
    </submittedName>
</protein>
<accession>A0AAD4KV69</accession>
<evidence type="ECO:0000313" key="2">
    <source>
        <dbReference type="EMBL" id="KAH8699039.1"/>
    </source>
</evidence>
<name>A0AAD4KV69_9EURO</name>
<feature type="region of interest" description="Disordered" evidence="1">
    <location>
        <begin position="173"/>
        <end position="196"/>
    </location>
</feature>
<organism evidence="2 3">
    <name type="scientific">Talaromyces proteolyticus</name>
    <dbReference type="NCBI Taxonomy" id="1131652"/>
    <lineage>
        <taxon>Eukaryota</taxon>
        <taxon>Fungi</taxon>
        <taxon>Dikarya</taxon>
        <taxon>Ascomycota</taxon>
        <taxon>Pezizomycotina</taxon>
        <taxon>Eurotiomycetes</taxon>
        <taxon>Eurotiomycetidae</taxon>
        <taxon>Eurotiales</taxon>
        <taxon>Trichocomaceae</taxon>
        <taxon>Talaromyces</taxon>
        <taxon>Talaromyces sect. Bacilispori</taxon>
    </lineage>
</organism>
<feature type="region of interest" description="Disordered" evidence="1">
    <location>
        <begin position="118"/>
        <end position="154"/>
    </location>
</feature>
<dbReference type="EMBL" id="JAJTJA010000005">
    <property type="protein sequence ID" value="KAH8699039.1"/>
    <property type="molecule type" value="Genomic_DNA"/>
</dbReference>
<dbReference type="RefSeq" id="XP_046073503.1">
    <property type="nucleotide sequence ID" value="XM_046220307.1"/>
</dbReference>
<feature type="compositionally biased region" description="Basic and acidic residues" evidence="1">
    <location>
        <begin position="53"/>
        <end position="67"/>
    </location>
</feature>
<feature type="region of interest" description="Disordered" evidence="1">
    <location>
        <begin position="208"/>
        <end position="236"/>
    </location>
</feature>
<feature type="compositionally biased region" description="Basic residues" evidence="1">
    <location>
        <begin position="34"/>
        <end position="48"/>
    </location>
</feature>
<evidence type="ECO:0000313" key="3">
    <source>
        <dbReference type="Proteomes" id="UP001201262"/>
    </source>
</evidence>
<keyword evidence="3" id="KW-1185">Reference proteome</keyword>
<gene>
    <name evidence="2" type="ORF">BGW36DRAFT_426720</name>
</gene>
<evidence type="ECO:0000256" key="1">
    <source>
        <dbReference type="SAM" id="MobiDB-lite"/>
    </source>
</evidence>